<evidence type="ECO:0000256" key="8">
    <source>
        <dbReference type="PROSITE-ProRule" id="PRU01240"/>
    </source>
</evidence>
<dbReference type="CDD" id="cd04059">
    <property type="entry name" value="Peptidases_S8_Protein_convertases_Kexins_Furin-like"/>
    <property type="match status" value="1"/>
</dbReference>
<proteinExistence type="inferred from homology"/>
<dbReference type="PROSITE" id="PS00137">
    <property type="entry name" value="SUBTILASE_HIS"/>
    <property type="match status" value="1"/>
</dbReference>
<dbReference type="EMBL" id="JACCEM010000005">
    <property type="protein sequence ID" value="NYT49656.1"/>
    <property type="molecule type" value="Genomic_DNA"/>
</dbReference>
<gene>
    <name evidence="12" type="ORF">H0A72_10105</name>
</gene>
<evidence type="ECO:0000256" key="4">
    <source>
        <dbReference type="ARBA" id="ARBA00022801"/>
    </source>
</evidence>
<dbReference type="GO" id="GO:0016020">
    <property type="term" value="C:membrane"/>
    <property type="evidence" value="ECO:0007669"/>
    <property type="project" value="TreeGrafter"/>
</dbReference>
<dbReference type="PRINTS" id="PR00723">
    <property type="entry name" value="SUBTILISIN"/>
</dbReference>
<dbReference type="GO" id="GO:0004252">
    <property type="term" value="F:serine-type endopeptidase activity"/>
    <property type="evidence" value="ECO:0007669"/>
    <property type="project" value="UniProtKB-UniRule"/>
</dbReference>
<keyword evidence="2 8" id="KW-0645">Protease</keyword>
<organism evidence="12 13">
    <name type="scientific">Parapusillimonas granuli</name>
    <dbReference type="NCBI Taxonomy" id="380911"/>
    <lineage>
        <taxon>Bacteria</taxon>
        <taxon>Pseudomonadati</taxon>
        <taxon>Pseudomonadota</taxon>
        <taxon>Betaproteobacteria</taxon>
        <taxon>Burkholderiales</taxon>
        <taxon>Alcaligenaceae</taxon>
        <taxon>Parapusillimonas</taxon>
    </lineage>
</organism>
<evidence type="ECO:0000256" key="1">
    <source>
        <dbReference type="ARBA" id="ARBA00005325"/>
    </source>
</evidence>
<evidence type="ECO:0000259" key="11">
    <source>
        <dbReference type="Pfam" id="PF01483"/>
    </source>
</evidence>
<feature type="domain" description="P/Homo B" evidence="11">
    <location>
        <begin position="559"/>
        <end position="626"/>
    </location>
</feature>
<dbReference type="Pfam" id="PF00082">
    <property type="entry name" value="Peptidase_S8"/>
    <property type="match status" value="1"/>
</dbReference>
<dbReference type="GO" id="GO:0005737">
    <property type="term" value="C:cytoplasm"/>
    <property type="evidence" value="ECO:0007669"/>
    <property type="project" value="UniProtKB-ARBA"/>
</dbReference>
<dbReference type="SUPFAM" id="SSF49785">
    <property type="entry name" value="Galactose-binding domain-like"/>
    <property type="match status" value="1"/>
</dbReference>
<evidence type="ECO:0000313" key="13">
    <source>
        <dbReference type="Proteomes" id="UP000559809"/>
    </source>
</evidence>
<evidence type="ECO:0000313" key="12">
    <source>
        <dbReference type="EMBL" id="NYT49656.1"/>
    </source>
</evidence>
<dbReference type="InterPro" id="IPR034182">
    <property type="entry name" value="Kexin/furin"/>
</dbReference>
<dbReference type="InterPro" id="IPR015500">
    <property type="entry name" value="Peptidase_S8_subtilisin-rel"/>
</dbReference>
<accession>A0A853G508</accession>
<dbReference type="InterPro" id="IPR022398">
    <property type="entry name" value="Peptidase_S8_His-AS"/>
</dbReference>
<keyword evidence="5 8" id="KW-0720">Serine protease</keyword>
<feature type="chain" id="PRO_5032906021" evidence="9">
    <location>
        <begin position="21"/>
        <end position="676"/>
    </location>
</feature>
<dbReference type="InterPro" id="IPR000209">
    <property type="entry name" value="Peptidase_S8/S53_dom"/>
</dbReference>
<evidence type="ECO:0000256" key="5">
    <source>
        <dbReference type="ARBA" id="ARBA00022825"/>
    </source>
</evidence>
<dbReference type="RefSeq" id="WP_180154969.1">
    <property type="nucleotide sequence ID" value="NZ_JACCEM010000005.1"/>
</dbReference>
<evidence type="ECO:0000256" key="7">
    <source>
        <dbReference type="PIRSR" id="PIRSR615500-1"/>
    </source>
</evidence>
<dbReference type="PROSITE" id="PS00136">
    <property type="entry name" value="SUBTILASE_ASP"/>
    <property type="match status" value="1"/>
</dbReference>
<evidence type="ECO:0000256" key="6">
    <source>
        <dbReference type="ARBA" id="ARBA00022837"/>
    </source>
</evidence>
<reference evidence="12 13" key="1">
    <citation type="submission" date="2020-07" db="EMBL/GenBank/DDBJ databases">
        <title>Taxonomic revisions and descriptions of new bacterial species based on genomic comparisons in the high-G+C-content subgroup of the family Alcaligenaceae.</title>
        <authorList>
            <person name="Szabo A."/>
            <person name="Felfoldi T."/>
        </authorList>
    </citation>
    <scope>NUCLEOTIDE SEQUENCE [LARGE SCALE GENOMIC DNA]</scope>
    <source>
        <strain evidence="12 13">LMG 24012</strain>
    </source>
</reference>
<sequence length="676" mass="72078">MSSLNVIRLPLISALALALAACDGSGGSGTPIPDVACAETGPYACRTGTTEPLYTFQWALNYKDSYFQDYPSVFGGGLDLNVEPVHRQGIKGQGVRVMVVDSGVDLHTEDLAPNADPSLSWNLVTDMPDPYPTEPATTQGPHGTVVAGIIAAAQNGKGVMGIAPLAKIGGVNYLESDEDDPGAWAASLGGATWSSGADIFNASLGMGAAFAVPYDSDEDTYTPVIRAMKKLRDGKGAVFLKAAGNDFDSRVCGLSIGYYDCSNPSNDQMGPREPNAITVAAINALGEASSYSSAGSVIWVSGMGGEYGEGGTYGEVGIGDYSGPTLFSTDLRGCAVGYSSKTAETPFLRGESHHNGVLDNRDCDYTYMNGTSAATPTIAGVAALMLSANPDLSWRDVRDILRMSARKVDAGYVSASPHRLGLFPYGARMDLATNKLSTHLGGKDDIRPGSTAVPIDLGWQKNGAGHEHSNWYGFGVPDAARAVELAREYKRDPQLSRLQDVKIPQFETVKVWYQGDDYLEDYYEEYPGKQGVTDAQSMAFPYQRVTLLGTLQSPAQVVDSFQVRLTGKDVCLGAVGIAVRSPAGTVSLLKLPNDAFRAGETVEFADYAVNSVAFYGEEAQGEWQIYLMAANPDLPLEFAVKLPDGNYKPWFSQSCFGAKPHPAKYFLETEARIIAQ</sequence>
<comment type="caution">
    <text evidence="12">The sequence shown here is derived from an EMBL/GenBank/DDBJ whole genome shotgun (WGS) entry which is preliminary data.</text>
</comment>
<feature type="domain" description="Peptidase S8/S53" evidence="10">
    <location>
        <begin position="92"/>
        <end position="408"/>
    </location>
</feature>
<dbReference type="GO" id="GO:0016485">
    <property type="term" value="P:protein processing"/>
    <property type="evidence" value="ECO:0007669"/>
    <property type="project" value="TreeGrafter"/>
</dbReference>
<feature type="active site" description="Charge relay system" evidence="7 8">
    <location>
        <position position="142"/>
    </location>
</feature>
<dbReference type="InterPro" id="IPR023827">
    <property type="entry name" value="Peptidase_S8_Asp-AS"/>
</dbReference>
<evidence type="ECO:0000256" key="9">
    <source>
        <dbReference type="SAM" id="SignalP"/>
    </source>
</evidence>
<dbReference type="InterPro" id="IPR036852">
    <property type="entry name" value="Peptidase_S8/S53_dom_sf"/>
</dbReference>
<evidence type="ECO:0000256" key="3">
    <source>
        <dbReference type="ARBA" id="ARBA00022729"/>
    </source>
</evidence>
<dbReference type="PROSITE" id="PS00138">
    <property type="entry name" value="SUBTILASE_SER"/>
    <property type="match status" value="1"/>
</dbReference>
<dbReference type="SUPFAM" id="SSF52743">
    <property type="entry name" value="Subtilisin-like"/>
    <property type="match status" value="1"/>
</dbReference>
<keyword evidence="3 9" id="KW-0732">Signal</keyword>
<evidence type="ECO:0000259" key="10">
    <source>
        <dbReference type="Pfam" id="PF00082"/>
    </source>
</evidence>
<dbReference type="Proteomes" id="UP000559809">
    <property type="component" value="Unassembled WGS sequence"/>
</dbReference>
<keyword evidence="13" id="KW-1185">Reference proteome</keyword>
<dbReference type="Pfam" id="PF01483">
    <property type="entry name" value="P_proprotein"/>
    <property type="match status" value="1"/>
</dbReference>
<dbReference type="InterPro" id="IPR023828">
    <property type="entry name" value="Peptidase_S8_Ser-AS"/>
</dbReference>
<dbReference type="PANTHER" id="PTHR42884:SF14">
    <property type="entry name" value="NEUROENDOCRINE CONVERTASE 1"/>
    <property type="match status" value="1"/>
</dbReference>
<feature type="signal peptide" evidence="9">
    <location>
        <begin position="1"/>
        <end position="20"/>
    </location>
</feature>
<feature type="active site" description="Charge relay system" evidence="7 8">
    <location>
        <position position="372"/>
    </location>
</feature>
<keyword evidence="6" id="KW-0106">Calcium</keyword>
<feature type="active site" description="Charge relay system" evidence="7 8">
    <location>
        <position position="101"/>
    </location>
</feature>
<keyword evidence="4 8" id="KW-0378">Hydrolase</keyword>
<dbReference type="PROSITE" id="PS51892">
    <property type="entry name" value="SUBTILASE"/>
    <property type="match status" value="1"/>
</dbReference>
<dbReference type="Gene3D" id="2.60.120.260">
    <property type="entry name" value="Galactose-binding domain-like"/>
    <property type="match status" value="1"/>
</dbReference>
<comment type="similarity">
    <text evidence="1">Belongs to the peptidase S8 family. Furin subfamily.</text>
</comment>
<evidence type="ECO:0000256" key="2">
    <source>
        <dbReference type="ARBA" id="ARBA00022670"/>
    </source>
</evidence>
<dbReference type="Gene3D" id="3.40.50.200">
    <property type="entry name" value="Peptidase S8/S53 domain"/>
    <property type="match status" value="1"/>
</dbReference>
<dbReference type="PANTHER" id="PTHR42884">
    <property type="entry name" value="PROPROTEIN CONVERTASE SUBTILISIN/KEXIN-RELATED"/>
    <property type="match status" value="1"/>
</dbReference>
<protein>
    <submittedName>
        <fullName evidence="12">S8 family serine peptidase</fullName>
    </submittedName>
</protein>
<name>A0A853G508_9BURK</name>
<dbReference type="AlphaFoldDB" id="A0A853G508"/>
<dbReference type="GO" id="GO:0012505">
    <property type="term" value="C:endomembrane system"/>
    <property type="evidence" value="ECO:0007669"/>
    <property type="project" value="UniProtKB-ARBA"/>
</dbReference>
<dbReference type="InterPro" id="IPR002884">
    <property type="entry name" value="P_dom"/>
</dbReference>
<dbReference type="InterPro" id="IPR008979">
    <property type="entry name" value="Galactose-bd-like_sf"/>
</dbReference>